<feature type="region of interest" description="Disordered" evidence="1">
    <location>
        <begin position="1"/>
        <end position="52"/>
    </location>
</feature>
<feature type="compositionally biased region" description="Basic and acidic residues" evidence="1">
    <location>
        <begin position="172"/>
        <end position="212"/>
    </location>
</feature>
<feature type="compositionally biased region" description="Polar residues" evidence="1">
    <location>
        <begin position="29"/>
        <end position="42"/>
    </location>
</feature>
<evidence type="ECO:0000313" key="2">
    <source>
        <dbReference type="EMBL" id="RJF96873.1"/>
    </source>
</evidence>
<comment type="caution">
    <text evidence="2">The sequence shown here is derived from an EMBL/GenBank/DDBJ whole genome shotgun (WGS) entry which is preliminary data.</text>
</comment>
<reference evidence="2 3" key="1">
    <citation type="submission" date="2018-09" db="EMBL/GenBank/DDBJ databases">
        <authorList>
            <person name="Zhu H."/>
        </authorList>
    </citation>
    <scope>NUCLEOTIDE SEQUENCE [LARGE SCALE GENOMIC DNA]</scope>
    <source>
        <strain evidence="2 3">K2R10-39</strain>
    </source>
</reference>
<feature type="compositionally biased region" description="Pro residues" evidence="1">
    <location>
        <begin position="155"/>
        <end position="169"/>
    </location>
</feature>
<evidence type="ECO:0000256" key="1">
    <source>
        <dbReference type="SAM" id="MobiDB-lite"/>
    </source>
</evidence>
<evidence type="ECO:0000313" key="3">
    <source>
        <dbReference type="Proteomes" id="UP000285190"/>
    </source>
</evidence>
<sequence length="247" mass="27569">MPDIGAVKHNEMPLIDLSDTSETSKKRQASSSEPGITTTASAESRAKQGQALGARLRTQLEQLKNKASDPGSSRADPLKELLGNAALMAHAKAEWLAPLAQMEKGDLKARNAFLNEQLIPKFAKAILDHYKDVDPQKMTAEQKQDIEKLKQLANPTPPRRTAPPPPPPRTQRHAEISSHSEKEKPNVEGQDMSHEEHLEALRQKKAKMHETEMKAADEALERLETKRIMDNIKFIAKMIEDWGRIGN</sequence>
<proteinExistence type="predicted"/>
<name>A0A418WW45_9BURK</name>
<keyword evidence="3" id="KW-1185">Reference proteome</keyword>
<gene>
    <name evidence="2" type="ORF">D3870_21070</name>
</gene>
<accession>A0A418WW45</accession>
<protein>
    <submittedName>
        <fullName evidence="2">Uncharacterized protein</fullName>
    </submittedName>
</protein>
<dbReference type="Proteomes" id="UP000285190">
    <property type="component" value="Unassembled WGS sequence"/>
</dbReference>
<dbReference type="RefSeq" id="WP_119743010.1">
    <property type="nucleotide sequence ID" value="NZ_QYUN01000003.1"/>
</dbReference>
<dbReference type="AlphaFoldDB" id="A0A418WW45"/>
<feature type="compositionally biased region" description="Basic and acidic residues" evidence="1">
    <location>
        <begin position="1"/>
        <end position="11"/>
    </location>
</feature>
<organism evidence="2 3">
    <name type="scientific">Noviherbaspirillum cavernae</name>
    <dbReference type="NCBI Taxonomy" id="2320862"/>
    <lineage>
        <taxon>Bacteria</taxon>
        <taxon>Pseudomonadati</taxon>
        <taxon>Pseudomonadota</taxon>
        <taxon>Betaproteobacteria</taxon>
        <taxon>Burkholderiales</taxon>
        <taxon>Oxalobacteraceae</taxon>
        <taxon>Noviherbaspirillum</taxon>
    </lineage>
</organism>
<dbReference type="EMBL" id="QYUN01000003">
    <property type="protein sequence ID" value="RJF96873.1"/>
    <property type="molecule type" value="Genomic_DNA"/>
</dbReference>
<feature type="region of interest" description="Disordered" evidence="1">
    <location>
        <begin position="149"/>
        <end position="212"/>
    </location>
</feature>